<dbReference type="Gene3D" id="3.90.79.20">
    <property type="match status" value="1"/>
</dbReference>
<reference evidence="14" key="3">
    <citation type="submission" date="2020-12" db="UniProtKB">
        <authorList>
            <consortium name="EnsemblPlants"/>
        </authorList>
    </citation>
    <scope>IDENTIFICATION</scope>
</reference>
<dbReference type="EC" id="3.6.1.22" evidence="4"/>
<reference evidence="13 15" key="2">
    <citation type="journal article" date="2018" name="Plant J.">
        <title>The Physcomitrella patens chromosome-scale assembly reveals moss genome structure and evolution.</title>
        <authorList>
            <person name="Lang D."/>
            <person name="Ullrich K.K."/>
            <person name="Murat F."/>
            <person name="Fuchs J."/>
            <person name="Jenkins J."/>
            <person name="Haas F.B."/>
            <person name="Piednoel M."/>
            <person name="Gundlach H."/>
            <person name="Van Bel M."/>
            <person name="Meyberg R."/>
            <person name="Vives C."/>
            <person name="Morata J."/>
            <person name="Symeonidi A."/>
            <person name="Hiss M."/>
            <person name="Muchero W."/>
            <person name="Kamisugi Y."/>
            <person name="Saleh O."/>
            <person name="Blanc G."/>
            <person name="Decker E.L."/>
            <person name="van Gessel N."/>
            <person name="Grimwood J."/>
            <person name="Hayes R.D."/>
            <person name="Graham S.W."/>
            <person name="Gunter L.E."/>
            <person name="McDaniel S.F."/>
            <person name="Hoernstein S.N.W."/>
            <person name="Larsson A."/>
            <person name="Li F.W."/>
            <person name="Perroud P.F."/>
            <person name="Phillips J."/>
            <person name="Ranjan P."/>
            <person name="Rokshar D.S."/>
            <person name="Rothfels C.J."/>
            <person name="Schneider L."/>
            <person name="Shu S."/>
            <person name="Stevenson D.W."/>
            <person name="Thummler F."/>
            <person name="Tillich M."/>
            <person name="Villarreal Aguilar J.C."/>
            <person name="Widiez T."/>
            <person name="Wong G.K."/>
            <person name="Wymore A."/>
            <person name="Zhang Y."/>
            <person name="Zimmer A.D."/>
            <person name="Quatrano R.S."/>
            <person name="Mayer K.F.X."/>
            <person name="Goodstein D."/>
            <person name="Casacuberta J.M."/>
            <person name="Vandepoele K."/>
            <person name="Reski R."/>
            <person name="Cuming A.C."/>
            <person name="Tuskan G.A."/>
            <person name="Maumus F."/>
            <person name="Salse J."/>
            <person name="Schmutz J."/>
            <person name="Rensing S.A."/>
        </authorList>
    </citation>
    <scope>NUCLEOTIDE SEQUENCE [LARGE SCALE GENOMIC DNA]</scope>
    <source>
        <strain evidence="14 15">cv. Gransden 2004</strain>
    </source>
</reference>
<dbReference type="AlphaFoldDB" id="A0A2K1KSX1"/>
<dbReference type="InterPro" id="IPR049734">
    <property type="entry name" value="NudC-like_C"/>
</dbReference>
<dbReference type="FunFam" id="3.90.79.10:FF:000040">
    <property type="entry name" value="Nudix hydrolase 19, chloroplastic"/>
    <property type="match status" value="1"/>
</dbReference>
<keyword evidence="7" id="KW-0460">Magnesium</keyword>
<keyword evidence="8" id="KW-0520">NAD</keyword>
<dbReference type="FunCoup" id="A0A2K1KSX1">
    <property type="interactions" value="399"/>
</dbReference>
<evidence type="ECO:0000256" key="10">
    <source>
        <dbReference type="RuleBase" id="RU003476"/>
    </source>
</evidence>
<keyword evidence="15" id="KW-1185">Reference proteome</keyword>
<proteinExistence type="inferred from homology"/>
<organism evidence="13">
    <name type="scientific">Physcomitrium patens</name>
    <name type="common">Spreading-leaved earth moss</name>
    <name type="synonym">Physcomitrella patens</name>
    <dbReference type="NCBI Taxonomy" id="3218"/>
    <lineage>
        <taxon>Eukaryota</taxon>
        <taxon>Viridiplantae</taxon>
        <taxon>Streptophyta</taxon>
        <taxon>Embryophyta</taxon>
        <taxon>Bryophyta</taxon>
        <taxon>Bryophytina</taxon>
        <taxon>Bryopsida</taxon>
        <taxon>Funariidae</taxon>
        <taxon>Funariales</taxon>
        <taxon>Funariaceae</taxon>
        <taxon>Physcomitrium</taxon>
    </lineage>
</organism>
<dbReference type="EMBL" id="ABEU02000003">
    <property type="protein sequence ID" value="PNR56892.1"/>
    <property type="molecule type" value="Genomic_DNA"/>
</dbReference>
<feature type="domain" description="Nudix hydrolase" evidence="12">
    <location>
        <begin position="194"/>
        <end position="324"/>
    </location>
</feature>
<dbReference type="Pfam" id="PF09296">
    <property type="entry name" value="NUDIX-like"/>
    <property type="match status" value="1"/>
</dbReference>
<dbReference type="Gramene" id="Pp3c3_2090V3.3">
    <property type="protein sequence ID" value="Pp3c3_2090V3.3"/>
    <property type="gene ID" value="Pp3c3_2090"/>
</dbReference>
<dbReference type="Gramene" id="Pp3c3_2090V3.1">
    <property type="protein sequence ID" value="Pp3c3_2090V3.1"/>
    <property type="gene ID" value="Pp3c3_2090"/>
</dbReference>
<keyword evidence="5" id="KW-0479">Metal-binding</keyword>
<dbReference type="InterPro" id="IPR000086">
    <property type="entry name" value="NUDIX_hydrolase_dom"/>
</dbReference>
<sequence length="388" mass="43319">MMRTSEIKNAFAGNPIVGGKREVEDLEQLLRSPEAYSKVKVLPLCDGKPLVAAQREGLVSWQLAWQPLVTIRHASSTEELHSLLVYLGDADGFSYFAISVPAKDAGDRQELKTMADDFGQPGVIFYDLRSLMQAVDCVSPDVMGDLSIAGHARAMMEWHKQALYCGRCGTSSRPISCGQRRQCTNAKCNSKLYPRIDPVVIMLVIDKERDCAILGRQSRFVPRMWSCLAGFIEPGESLEEAVRRETREEVGLEVEEIVYHNSQPWPVGPSSMSCQLMVGFFAYAKTFDIRVDKKELEDAQWHRREDVRNMLRTSRYKSDQLEAASKIQKAASGDSAFTKQPPSKSPSDVRRPSTDTSSVPFVPGPYAIAHHLISTWANQDPVVGLSNY</sequence>
<dbReference type="EnsemblPlants" id="Pp3c3_2090V3.2">
    <property type="protein sequence ID" value="Pp3c3_2090V3.2"/>
    <property type="gene ID" value="Pp3c3_2090"/>
</dbReference>
<dbReference type="EnsemblPlants" id="Pp3c3_2090V3.1">
    <property type="protein sequence ID" value="Pp3c3_2090V3.1"/>
    <property type="gene ID" value="Pp3c3_2090"/>
</dbReference>
<dbReference type="PaxDb" id="3218-PP1S1_401V6.1"/>
<dbReference type="GO" id="GO:0006742">
    <property type="term" value="P:NADP+ catabolic process"/>
    <property type="evidence" value="ECO:0000318"/>
    <property type="project" value="GO_Central"/>
</dbReference>
<dbReference type="NCBIfam" id="NF001299">
    <property type="entry name" value="PRK00241.1"/>
    <property type="match status" value="1"/>
</dbReference>
<dbReference type="Proteomes" id="UP000006727">
    <property type="component" value="Chromosome 3"/>
</dbReference>
<evidence type="ECO:0000313" key="13">
    <source>
        <dbReference type="EMBL" id="PNR56892.1"/>
    </source>
</evidence>
<evidence type="ECO:0000313" key="15">
    <source>
        <dbReference type="Proteomes" id="UP000006727"/>
    </source>
</evidence>
<dbReference type="OrthoDB" id="10249612at2759"/>
<evidence type="ECO:0000256" key="9">
    <source>
        <dbReference type="ARBA" id="ARBA00023679"/>
    </source>
</evidence>
<evidence type="ECO:0000256" key="8">
    <source>
        <dbReference type="ARBA" id="ARBA00023027"/>
    </source>
</evidence>
<dbReference type="InterPro" id="IPR050241">
    <property type="entry name" value="NAD-cap_RNA_hydrolase_NudC"/>
</dbReference>
<dbReference type="InterPro" id="IPR020084">
    <property type="entry name" value="NUDIX_hydrolase_CS"/>
</dbReference>
<dbReference type="GO" id="GO:0019677">
    <property type="term" value="P:NAD+ catabolic process"/>
    <property type="evidence" value="ECO:0000318"/>
    <property type="project" value="GO_Central"/>
</dbReference>
<evidence type="ECO:0000256" key="4">
    <source>
        <dbReference type="ARBA" id="ARBA00012381"/>
    </source>
</evidence>
<evidence type="ECO:0000256" key="2">
    <source>
        <dbReference type="ARBA" id="ARBA00001947"/>
    </source>
</evidence>
<dbReference type="Gramene" id="Pp3c3_2090V3.2">
    <property type="protein sequence ID" value="Pp3c3_2090V3.2"/>
    <property type="gene ID" value="Pp3c3_2090"/>
</dbReference>
<dbReference type="OMA" id="AGQRRQC"/>
<evidence type="ECO:0000256" key="11">
    <source>
        <dbReference type="SAM" id="MobiDB-lite"/>
    </source>
</evidence>
<accession>A0A2K1KSX1</accession>
<dbReference type="InterPro" id="IPR015375">
    <property type="entry name" value="NADH_PPase-like_N"/>
</dbReference>
<feature type="compositionally biased region" description="Polar residues" evidence="11">
    <location>
        <begin position="335"/>
        <end position="346"/>
    </location>
</feature>
<evidence type="ECO:0000256" key="1">
    <source>
        <dbReference type="ARBA" id="ARBA00001946"/>
    </source>
</evidence>
<dbReference type="GeneID" id="112279318"/>
<dbReference type="PRINTS" id="PR00502">
    <property type="entry name" value="NUDIXFAMILY"/>
</dbReference>
<evidence type="ECO:0000256" key="3">
    <source>
        <dbReference type="ARBA" id="ARBA00009595"/>
    </source>
</evidence>
<evidence type="ECO:0000256" key="5">
    <source>
        <dbReference type="ARBA" id="ARBA00022723"/>
    </source>
</evidence>
<dbReference type="STRING" id="3218.A0A2K1KSX1"/>
<evidence type="ECO:0000313" key="14">
    <source>
        <dbReference type="EnsemblPlants" id="Pp3c3_2090V3.1"/>
    </source>
</evidence>
<comment type="cofactor">
    <cofactor evidence="1">
        <name>Mg(2+)</name>
        <dbReference type="ChEBI" id="CHEBI:18420"/>
    </cofactor>
</comment>
<reference evidence="13 15" key="1">
    <citation type="journal article" date="2008" name="Science">
        <title>The Physcomitrella genome reveals evolutionary insights into the conquest of land by plants.</title>
        <authorList>
            <person name="Rensing S."/>
            <person name="Lang D."/>
            <person name="Zimmer A."/>
            <person name="Terry A."/>
            <person name="Salamov A."/>
            <person name="Shapiro H."/>
            <person name="Nishiyama T."/>
            <person name="Perroud P.-F."/>
            <person name="Lindquist E."/>
            <person name="Kamisugi Y."/>
            <person name="Tanahashi T."/>
            <person name="Sakakibara K."/>
            <person name="Fujita T."/>
            <person name="Oishi K."/>
            <person name="Shin-I T."/>
            <person name="Kuroki Y."/>
            <person name="Toyoda A."/>
            <person name="Suzuki Y."/>
            <person name="Hashimoto A."/>
            <person name="Yamaguchi K."/>
            <person name="Sugano A."/>
            <person name="Kohara Y."/>
            <person name="Fujiyama A."/>
            <person name="Anterola A."/>
            <person name="Aoki S."/>
            <person name="Ashton N."/>
            <person name="Barbazuk W.B."/>
            <person name="Barker E."/>
            <person name="Bennetzen J."/>
            <person name="Bezanilla M."/>
            <person name="Blankenship R."/>
            <person name="Cho S.H."/>
            <person name="Dutcher S."/>
            <person name="Estelle M."/>
            <person name="Fawcett J.A."/>
            <person name="Gundlach H."/>
            <person name="Hanada K."/>
            <person name="Heyl A."/>
            <person name="Hicks K.A."/>
            <person name="Hugh J."/>
            <person name="Lohr M."/>
            <person name="Mayer K."/>
            <person name="Melkozernov A."/>
            <person name="Murata T."/>
            <person name="Nelson D."/>
            <person name="Pils B."/>
            <person name="Prigge M."/>
            <person name="Reiss B."/>
            <person name="Renner T."/>
            <person name="Rombauts S."/>
            <person name="Rushton P."/>
            <person name="Sanderfoot A."/>
            <person name="Schween G."/>
            <person name="Shiu S.-H."/>
            <person name="Stueber K."/>
            <person name="Theodoulou F.L."/>
            <person name="Tu H."/>
            <person name="Van de Peer Y."/>
            <person name="Verrier P.J."/>
            <person name="Waters E."/>
            <person name="Wood A."/>
            <person name="Yang L."/>
            <person name="Cove D."/>
            <person name="Cuming A."/>
            <person name="Hasebe M."/>
            <person name="Lucas S."/>
            <person name="Mishler D.B."/>
            <person name="Reski R."/>
            <person name="Grigoriev I."/>
            <person name="Quatrano R.S."/>
            <person name="Boore J.L."/>
        </authorList>
    </citation>
    <scope>NUCLEOTIDE SEQUENCE [LARGE SCALE GENOMIC DNA]</scope>
    <source>
        <strain evidence="14 15">cv. Gransden 2004</strain>
    </source>
</reference>
<dbReference type="GO" id="GO:0035529">
    <property type="term" value="F:NADH pyrophosphatase activity"/>
    <property type="evidence" value="ECO:0000318"/>
    <property type="project" value="GO_Central"/>
</dbReference>
<dbReference type="RefSeq" id="XP_073388533.1">
    <property type="nucleotide sequence ID" value="XM_073532432.1"/>
</dbReference>
<evidence type="ECO:0000256" key="6">
    <source>
        <dbReference type="ARBA" id="ARBA00022801"/>
    </source>
</evidence>
<feature type="region of interest" description="Disordered" evidence="11">
    <location>
        <begin position="322"/>
        <end position="360"/>
    </location>
</feature>
<dbReference type="InterPro" id="IPR015797">
    <property type="entry name" value="NUDIX_hydrolase-like_dom_sf"/>
</dbReference>
<comment type="catalytic activity">
    <reaction evidence="9">
        <text>a 5'-end NAD(+)-phospho-ribonucleoside in mRNA + H2O = a 5'-end phospho-adenosine-phospho-ribonucleoside in mRNA + beta-nicotinamide D-ribonucleotide + 2 H(+)</text>
        <dbReference type="Rhea" id="RHEA:60876"/>
        <dbReference type="Rhea" id="RHEA-COMP:15698"/>
        <dbReference type="Rhea" id="RHEA-COMP:15719"/>
        <dbReference type="ChEBI" id="CHEBI:14649"/>
        <dbReference type="ChEBI" id="CHEBI:15377"/>
        <dbReference type="ChEBI" id="CHEBI:15378"/>
        <dbReference type="ChEBI" id="CHEBI:144029"/>
        <dbReference type="ChEBI" id="CHEBI:144051"/>
    </reaction>
    <physiologicalReaction direction="left-to-right" evidence="9">
        <dbReference type="Rhea" id="RHEA:60877"/>
    </physiologicalReaction>
</comment>
<dbReference type="PROSITE" id="PS51462">
    <property type="entry name" value="NUDIX"/>
    <property type="match status" value="1"/>
</dbReference>
<gene>
    <name evidence="14" type="primary">LOC112279318</name>
    <name evidence="13" type="ORF">PHYPA_003884</name>
</gene>
<dbReference type="Gene3D" id="3.90.79.10">
    <property type="entry name" value="Nucleoside Triphosphate Pyrophosphohydrolase"/>
    <property type="match status" value="1"/>
</dbReference>
<protein>
    <recommendedName>
        <fullName evidence="4">NAD(+) diphosphatase</fullName>
        <ecNumber evidence="4">3.6.1.22</ecNumber>
    </recommendedName>
</protein>
<dbReference type="InterPro" id="IPR020476">
    <property type="entry name" value="Nudix_hydrolase"/>
</dbReference>
<dbReference type="PANTHER" id="PTHR42904:SF6">
    <property type="entry name" value="NAD-CAPPED RNA HYDROLASE NUDT12"/>
    <property type="match status" value="1"/>
</dbReference>
<name>A0A2K1KSX1_PHYPA</name>
<dbReference type="PANTHER" id="PTHR42904">
    <property type="entry name" value="NUDIX HYDROLASE, NUDC SUBFAMILY"/>
    <property type="match status" value="1"/>
</dbReference>
<dbReference type="GO" id="GO:0005777">
    <property type="term" value="C:peroxisome"/>
    <property type="evidence" value="ECO:0000318"/>
    <property type="project" value="GO_Central"/>
</dbReference>
<evidence type="ECO:0000256" key="7">
    <source>
        <dbReference type="ARBA" id="ARBA00022842"/>
    </source>
</evidence>
<comment type="similarity">
    <text evidence="3">Belongs to the Nudix hydrolase family. NudC subfamily.</text>
</comment>
<dbReference type="GO" id="GO:0009507">
    <property type="term" value="C:chloroplast"/>
    <property type="evidence" value="ECO:0007669"/>
    <property type="project" value="EnsemblPlants"/>
</dbReference>
<keyword evidence="6 10" id="KW-0378">Hydrolase</keyword>
<dbReference type="PROSITE" id="PS00893">
    <property type="entry name" value="NUDIX_BOX"/>
    <property type="match status" value="1"/>
</dbReference>
<dbReference type="EnsemblPlants" id="Pp3c3_2090V3.3">
    <property type="protein sequence ID" value="Pp3c3_2090V3.3"/>
    <property type="gene ID" value="Pp3c3_2090"/>
</dbReference>
<dbReference type="GO" id="GO:0046872">
    <property type="term" value="F:metal ion binding"/>
    <property type="evidence" value="ECO:0007669"/>
    <property type="project" value="UniProtKB-KW"/>
</dbReference>
<comment type="cofactor">
    <cofactor evidence="2">
        <name>Zn(2+)</name>
        <dbReference type="ChEBI" id="CHEBI:29105"/>
    </cofactor>
</comment>
<dbReference type="Pfam" id="PF00293">
    <property type="entry name" value="NUDIX"/>
    <property type="match status" value="1"/>
</dbReference>
<evidence type="ECO:0000259" key="12">
    <source>
        <dbReference type="PROSITE" id="PS51462"/>
    </source>
</evidence>
<dbReference type="CDD" id="cd03429">
    <property type="entry name" value="NUDIX_NADH_pyrophosphatase_Nudt13"/>
    <property type="match status" value="1"/>
</dbReference>
<dbReference type="SUPFAM" id="SSF55811">
    <property type="entry name" value="Nudix"/>
    <property type="match status" value="1"/>
</dbReference>